<proteinExistence type="predicted"/>
<dbReference type="SUPFAM" id="SSF51430">
    <property type="entry name" value="NAD(P)-linked oxidoreductase"/>
    <property type="match status" value="1"/>
</dbReference>
<evidence type="ECO:0000256" key="1">
    <source>
        <dbReference type="ARBA" id="ARBA00023002"/>
    </source>
</evidence>
<dbReference type="GO" id="GO:0005829">
    <property type="term" value="C:cytosol"/>
    <property type="evidence" value="ECO:0007669"/>
    <property type="project" value="TreeGrafter"/>
</dbReference>
<feature type="non-terminal residue" evidence="3">
    <location>
        <position position="1"/>
    </location>
</feature>
<dbReference type="GO" id="GO:0016491">
    <property type="term" value="F:oxidoreductase activity"/>
    <property type="evidence" value="ECO:0007669"/>
    <property type="project" value="UniProtKB-KW"/>
</dbReference>
<sequence>VTRQKETTLEYRALGRTGVKVSPLGLGTDNFGDATSEEEARKIINRTLDAGINLIDTGDTYCEGASERIIGRALKDNKKRHQVFVATKVDHGRRRVGMSYEEYKPAENVDSALPSMEADSLGPNEFGHSRLNIIRTCEDSLRRLQTDYIDLLQLHRQTPELPIEETLRALTDLVRQGKVRYIGTSTHPSWAVVEAIMFSELKNCVRVATEQPPYNLLDRRIENELIPMAQRYGVGLITWGPLAMGILAGRYTDASDFPEDSRAVTRGGFYAKRVNEKGVEIGVEFMKLADKAGIPPAQLALLWCKDQPGITAPLMGTRTLEHLETLLPVLEMDLSDELREACDKLVPPGSFVADFHNTSYWNKARVLE</sequence>
<name>A0A381RGY6_9ZZZZ</name>
<accession>A0A381RGY6</accession>
<evidence type="ECO:0000259" key="2">
    <source>
        <dbReference type="Pfam" id="PF00248"/>
    </source>
</evidence>
<feature type="domain" description="NADP-dependent oxidoreductase" evidence="2">
    <location>
        <begin position="23"/>
        <end position="345"/>
    </location>
</feature>
<dbReference type="Pfam" id="PF00248">
    <property type="entry name" value="Aldo_ket_red"/>
    <property type="match status" value="1"/>
</dbReference>
<keyword evidence="1" id="KW-0560">Oxidoreductase</keyword>
<dbReference type="FunFam" id="3.20.20.100:FF:000004">
    <property type="entry name" value="Oxidoreductase, aldo/keto reductase"/>
    <property type="match status" value="1"/>
</dbReference>
<evidence type="ECO:0000313" key="3">
    <source>
        <dbReference type="EMBL" id="SUZ90159.1"/>
    </source>
</evidence>
<dbReference type="PANTHER" id="PTHR43364">
    <property type="entry name" value="NADH-SPECIFIC METHYLGLYOXAL REDUCTASE-RELATED"/>
    <property type="match status" value="1"/>
</dbReference>
<dbReference type="InterPro" id="IPR050523">
    <property type="entry name" value="AKR_Detox_Biosynth"/>
</dbReference>
<dbReference type="AlphaFoldDB" id="A0A381RGY6"/>
<reference evidence="3" key="1">
    <citation type="submission" date="2018-05" db="EMBL/GenBank/DDBJ databases">
        <authorList>
            <person name="Lanie J.A."/>
            <person name="Ng W.-L."/>
            <person name="Kazmierczak K.M."/>
            <person name="Andrzejewski T.M."/>
            <person name="Davidsen T.M."/>
            <person name="Wayne K.J."/>
            <person name="Tettelin H."/>
            <person name="Glass J.I."/>
            <person name="Rusch D."/>
            <person name="Podicherti R."/>
            <person name="Tsui H.-C.T."/>
            <person name="Winkler M.E."/>
        </authorList>
    </citation>
    <scope>NUCLEOTIDE SEQUENCE</scope>
</reference>
<dbReference type="Gene3D" id="3.20.20.100">
    <property type="entry name" value="NADP-dependent oxidoreductase domain"/>
    <property type="match status" value="1"/>
</dbReference>
<dbReference type="PANTHER" id="PTHR43364:SF4">
    <property type="entry name" value="NAD(P)-LINKED OXIDOREDUCTASE SUPERFAMILY PROTEIN"/>
    <property type="match status" value="1"/>
</dbReference>
<protein>
    <recommendedName>
        <fullName evidence="2">NADP-dependent oxidoreductase domain-containing protein</fullName>
    </recommendedName>
</protein>
<gene>
    <name evidence="3" type="ORF">METZ01_LOCUS43013</name>
</gene>
<dbReference type="EMBL" id="UINC01001872">
    <property type="protein sequence ID" value="SUZ90159.1"/>
    <property type="molecule type" value="Genomic_DNA"/>
</dbReference>
<organism evidence="3">
    <name type="scientific">marine metagenome</name>
    <dbReference type="NCBI Taxonomy" id="408172"/>
    <lineage>
        <taxon>unclassified sequences</taxon>
        <taxon>metagenomes</taxon>
        <taxon>ecological metagenomes</taxon>
    </lineage>
</organism>
<dbReference type="InterPro" id="IPR036812">
    <property type="entry name" value="NAD(P)_OxRdtase_dom_sf"/>
</dbReference>
<dbReference type="InterPro" id="IPR023210">
    <property type="entry name" value="NADP_OxRdtase_dom"/>
</dbReference>